<evidence type="ECO:0000313" key="2">
    <source>
        <dbReference type="EMBL" id="OLL26222.1"/>
    </source>
</evidence>
<name>A0A1U7LUK3_NEOID</name>
<comment type="caution">
    <text evidence="2">The sequence shown here is derived from an EMBL/GenBank/DDBJ whole genome shotgun (WGS) entry which is preliminary data.</text>
</comment>
<accession>A0A1U7LUK3</accession>
<dbReference type="PANTHER" id="PTHR15197:SF0">
    <property type="entry name" value="COILIN"/>
    <property type="match status" value="1"/>
</dbReference>
<dbReference type="GO" id="GO:0000387">
    <property type="term" value="P:spliceosomal snRNP assembly"/>
    <property type="evidence" value="ECO:0007669"/>
    <property type="project" value="TreeGrafter"/>
</dbReference>
<gene>
    <name evidence="2" type="ORF">NEOLI_003385</name>
</gene>
<feature type="compositionally biased region" description="Basic residues" evidence="1">
    <location>
        <begin position="268"/>
        <end position="284"/>
    </location>
</feature>
<dbReference type="GO" id="GO:0030620">
    <property type="term" value="F:U2 snRNA binding"/>
    <property type="evidence" value="ECO:0007669"/>
    <property type="project" value="TreeGrafter"/>
</dbReference>
<sequence>MRIRVSTQLPLPIIKFWLEVSDLKLFPIADLESRIASYLRKQIDGNFHVSLQVDGFDLLRDSIVEGVIRDGDLVSAKMCNIPGPQRKRRRPGFDGSVSTLSRNGEIKILEVEDGFSGRCIRATGTDGRRSNFGNGIEIPKRQKGEESGNPSLSEDEEVDEGRVLKKLKVNKSERSVPSKSQSPPTERNLESAESSSEESESSDSAAGSELAAQEKSHYTQEYLKEISSSSESSTSSSSISSSDGDDEDEEIQLSPPKVTYIPPGHGKPQTKSRNLRKKKSRLLQKFKSEGMIPKDGSWEDAERLNKNQQDLSSNDVVMEQAHVDPEQRTLIPDIPAITRFISNSIPNSQRFPPPPSRIEITPAAEPVTKDWTFAKEAFRTRQKTRNLRKTKRLETETGELLKTSDSTTSKPTETFTTSKSINFENFSNPVYADRSSAVGDWKSRCSIRAIECGDPNVQVNIPTFPFRRRIATIDEFATTNTFSDELHHSGDQFEDFPPLPSDPTTLRLQAALPKVNSIVVFKHLTMTPQYEPRLSTWKTGRVIRVDEQPGSVMVRLAKRDIPKREYNPETGERILGRFETGEEDLSMEGIEEVVWADIVEARLLEQCE</sequence>
<keyword evidence="3" id="KW-1185">Reference proteome</keyword>
<dbReference type="EMBL" id="LXFE01000216">
    <property type="protein sequence ID" value="OLL26222.1"/>
    <property type="molecule type" value="Genomic_DNA"/>
</dbReference>
<evidence type="ECO:0000256" key="1">
    <source>
        <dbReference type="SAM" id="MobiDB-lite"/>
    </source>
</evidence>
<dbReference type="InterPro" id="IPR024822">
    <property type="entry name" value="Coilin"/>
</dbReference>
<dbReference type="AlphaFoldDB" id="A0A1U7LUK3"/>
<feature type="region of interest" description="Disordered" evidence="1">
    <location>
        <begin position="122"/>
        <end position="299"/>
    </location>
</feature>
<dbReference type="PANTHER" id="PTHR15197">
    <property type="entry name" value="COILIN P80"/>
    <property type="match status" value="1"/>
</dbReference>
<feature type="compositionally biased region" description="Low complexity" evidence="1">
    <location>
        <begin position="225"/>
        <end position="242"/>
    </location>
</feature>
<organism evidence="2 3">
    <name type="scientific">Neolecta irregularis (strain DAH-3)</name>
    <dbReference type="NCBI Taxonomy" id="1198029"/>
    <lineage>
        <taxon>Eukaryota</taxon>
        <taxon>Fungi</taxon>
        <taxon>Dikarya</taxon>
        <taxon>Ascomycota</taxon>
        <taxon>Taphrinomycotina</taxon>
        <taxon>Neolectales</taxon>
        <taxon>Neolectaceae</taxon>
        <taxon>Neolecta</taxon>
    </lineage>
</organism>
<dbReference type="GO" id="GO:0030619">
    <property type="term" value="F:U1 snRNA binding"/>
    <property type="evidence" value="ECO:0007669"/>
    <property type="project" value="TreeGrafter"/>
</dbReference>
<proteinExistence type="predicted"/>
<dbReference type="GO" id="GO:0015030">
    <property type="term" value="C:Cajal body"/>
    <property type="evidence" value="ECO:0007669"/>
    <property type="project" value="TreeGrafter"/>
</dbReference>
<evidence type="ECO:0000313" key="3">
    <source>
        <dbReference type="Proteomes" id="UP000186594"/>
    </source>
</evidence>
<protein>
    <recommendedName>
        <fullName evidence="4">Coilin</fullName>
    </recommendedName>
</protein>
<dbReference type="OMA" id="WADIVEA"/>
<reference evidence="2 3" key="1">
    <citation type="submission" date="2016-04" db="EMBL/GenBank/DDBJ databases">
        <title>Evolutionary innovation and constraint leading to complex multicellularity in the Ascomycota.</title>
        <authorList>
            <person name="Cisse O."/>
            <person name="Nguyen A."/>
            <person name="Hewitt D.A."/>
            <person name="Jedd G."/>
            <person name="Stajich J.E."/>
        </authorList>
    </citation>
    <scope>NUCLEOTIDE SEQUENCE [LARGE SCALE GENOMIC DNA]</scope>
    <source>
        <strain evidence="2 3">DAH-3</strain>
    </source>
</reference>
<dbReference type="Proteomes" id="UP000186594">
    <property type="component" value="Unassembled WGS sequence"/>
</dbReference>
<feature type="compositionally biased region" description="Basic and acidic residues" evidence="1">
    <location>
        <begin position="212"/>
        <end position="224"/>
    </location>
</feature>
<dbReference type="STRING" id="1198029.A0A1U7LUK3"/>
<feature type="compositionally biased region" description="Low complexity" evidence="1">
    <location>
        <begin position="202"/>
        <end position="211"/>
    </location>
</feature>
<dbReference type="OrthoDB" id="5368821at2759"/>
<evidence type="ECO:0008006" key="4">
    <source>
        <dbReference type="Google" id="ProtNLM"/>
    </source>
</evidence>